<dbReference type="PANTHER" id="PTHR18964">
    <property type="entry name" value="ROK (REPRESSOR, ORF, KINASE) FAMILY"/>
    <property type="match status" value="1"/>
</dbReference>
<dbReference type="Pfam" id="PF00480">
    <property type="entry name" value="ROK"/>
    <property type="match status" value="1"/>
</dbReference>
<comment type="similarity">
    <text evidence="1">Belongs to the ROK (NagC/XylR) family.</text>
</comment>
<proteinExistence type="inferred from homology"/>
<reference evidence="3 4" key="1">
    <citation type="submission" date="2019-07" db="EMBL/GenBank/DDBJ databases">
        <title>Complete Genome Sequence of drought tolerant Plant Growth-Promoting Rhizobacterium Glutamicibacter halophytocola DR408.</title>
        <authorList>
            <person name="Nishu S.D."/>
            <person name="Lee T.K."/>
        </authorList>
    </citation>
    <scope>NUCLEOTIDE SEQUENCE [LARGE SCALE GENOMIC DNA]</scope>
    <source>
        <strain evidence="3 4">DR408</strain>
    </source>
</reference>
<dbReference type="Gene3D" id="3.30.420.40">
    <property type="match status" value="2"/>
</dbReference>
<organism evidence="3 4">
    <name type="scientific">Glutamicibacter halophytocola</name>
    <dbReference type="NCBI Taxonomy" id="1933880"/>
    <lineage>
        <taxon>Bacteria</taxon>
        <taxon>Bacillati</taxon>
        <taxon>Actinomycetota</taxon>
        <taxon>Actinomycetes</taxon>
        <taxon>Micrococcales</taxon>
        <taxon>Micrococcaceae</taxon>
        <taxon>Glutamicibacter</taxon>
    </lineage>
</organism>
<keyword evidence="4" id="KW-1185">Reference proteome</keyword>
<evidence type="ECO:0000313" key="4">
    <source>
        <dbReference type="Proteomes" id="UP000320717"/>
    </source>
</evidence>
<evidence type="ECO:0000256" key="1">
    <source>
        <dbReference type="ARBA" id="ARBA00006479"/>
    </source>
</evidence>
<gene>
    <name evidence="3" type="ORF">FQA45_10670</name>
</gene>
<dbReference type="PANTHER" id="PTHR18964:SF149">
    <property type="entry name" value="BIFUNCTIONAL UDP-N-ACETYLGLUCOSAMINE 2-EPIMERASE_N-ACETYLMANNOSAMINE KINASE"/>
    <property type="match status" value="1"/>
</dbReference>
<dbReference type="SUPFAM" id="SSF46785">
    <property type="entry name" value="Winged helix' DNA-binding domain"/>
    <property type="match status" value="1"/>
</dbReference>
<dbReference type="Gene3D" id="1.10.10.10">
    <property type="entry name" value="Winged helix-like DNA-binding domain superfamily/Winged helix DNA-binding domain"/>
    <property type="match status" value="1"/>
</dbReference>
<feature type="region of interest" description="Disordered" evidence="2">
    <location>
        <begin position="1"/>
        <end position="21"/>
    </location>
</feature>
<dbReference type="InterPro" id="IPR036388">
    <property type="entry name" value="WH-like_DNA-bd_sf"/>
</dbReference>
<accession>A0ABX5YAR7</accession>
<dbReference type="InterPro" id="IPR043129">
    <property type="entry name" value="ATPase_NBD"/>
</dbReference>
<dbReference type="InterPro" id="IPR000600">
    <property type="entry name" value="ROK"/>
</dbReference>
<feature type="compositionally biased region" description="Polar residues" evidence="2">
    <location>
        <begin position="1"/>
        <end position="19"/>
    </location>
</feature>
<dbReference type="EMBL" id="CP042260">
    <property type="protein sequence ID" value="QDY66746.1"/>
    <property type="molecule type" value="Genomic_DNA"/>
</dbReference>
<name>A0ABX5YAR7_9MICC</name>
<dbReference type="SUPFAM" id="SSF53067">
    <property type="entry name" value="Actin-like ATPase domain"/>
    <property type="match status" value="1"/>
</dbReference>
<evidence type="ECO:0000313" key="3">
    <source>
        <dbReference type="EMBL" id="QDY66746.1"/>
    </source>
</evidence>
<sequence length="399" mass="42021">MNVSSVKNFDAPGTQSAESASALRRLNTQRVLDAAWDREAVTASELISLTGLTRATVLNQAKELVESGWLTEAKDTRAAGAYSKGRPALRYELNRTHRFIAGIDAGQHRISLTLSDLRGTEQTRTAAILDPLASGRHRVEITEKLLAGVLAEFKVHKLAAVVIGVPAPVDSNGASPDDDNGFWASMNPEWKAALGKYTHLLRIENDANLAAIAELADGTDGSFASLMVGERIGAGVVVDNHLLRGAKGLAGEMRFLAHVAGVGDAHGLGYLAREQAKAALSKGASSSLALLDSDTLRAEDVFHAAAQDDQLAQEILESLGARLARISAVISGFAGLERVVLSGAMAEILQPVVAIAQRELAQEPALTCVQLTTSTLGAEVAMRGAIDLGVQLVRTAAPF</sequence>
<dbReference type="InterPro" id="IPR036390">
    <property type="entry name" value="WH_DNA-bd_sf"/>
</dbReference>
<evidence type="ECO:0000256" key="2">
    <source>
        <dbReference type="SAM" id="MobiDB-lite"/>
    </source>
</evidence>
<dbReference type="Proteomes" id="UP000320717">
    <property type="component" value="Chromosome"/>
</dbReference>
<protein>
    <submittedName>
        <fullName evidence="3">ROK family protein</fullName>
    </submittedName>
</protein>